<evidence type="ECO:0000256" key="2">
    <source>
        <dbReference type="SAM" id="SignalP"/>
    </source>
</evidence>
<evidence type="ECO:0000313" key="3">
    <source>
        <dbReference type="EMBL" id="EMB17590.1"/>
    </source>
</evidence>
<evidence type="ECO:0000256" key="1">
    <source>
        <dbReference type="SAM" id="MobiDB-lite"/>
    </source>
</evidence>
<proteinExistence type="predicted"/>
<dbReference type="RefSeq" id="WP_008655458.1">
    <property type="nucleotide sequence ID" value="NZ_ANMO01000094.1"/>
</dbReference>
<feature type="region of interest" description="Disordered" evidence="1">
    <location>
        <begin position="87"/>
        <end position="111"/>
    </location>
</feature>
<feature type="signal peptide" evidence="2">
    <location>
        <begin position="1"/>
        <end position="30"/>
    </location>
</feature>
<feature type="region of interest" description="Disordered" evidence="1">
    <location>
        <begin position="31"/>
        <end position="67"/>
    </location>
</feature>
<comment type="caution">
    <text evidence="3">The sequence shown here is derived from an EMBL/GenBank/DDBJ whole genome shotgun (WGS) entry which is preliminary data.</text>
</comment>
<feature type="chain" id="PRO_5004020545" evidence="2">
    <location>
        <begin position="31"/>
        <end position="473"/>
    </location>
</feature>
<reference evidence="3" key="1">
    <citation type="submission" date="2012-11" db="EMBL/GenBank/DDBJ databases">
        <title>Permanent draft genomes of Rhodopirellula europaea strain SH398 and 6C.</title>
        <authorList>
            <person name="Richter M."/>
            <person name="Richter-Heitmann T."/>
            <person name="Frank C."/>
            <person name="Harder J."/>
            <person name="Glockner F.O."/>
        </authorList>
    </citation>
    <scope>NUCLEOTIDE SEQUENCE</scope>
    <source>
        <strain evidence="3">6C</strain>
    </source>
</reference>
<keyword evidence="4" id="KW-1185">Reference proteome</keyword>
<keyword evidence="2" id="KW-0732">Signal</keyword>
<name>M2AKE7_9BACT</name>
<dbReference type="PATRIC" id="fig|1263867.3.peg.1764"/>
<evidence type="ECO:0000313" key="4">
    <source>
        <dbReference type="Proteomes" id="UP000011529"/>
    </source>
</evidence>
<dbReference type="EMBL" id="ANMO01000094">
    <property type="protein sequence ID" value="EMB17590.1"/>
    <property type="molecule type" value="Genomic_DNA"/>
</dbReference>
<accession>M2AKE7</accession>
<feature type="compositionally biased region" description="Polar residues" evidence="1">
    <location>
        <begin position="34"/>
        <end position="51"/>
    </location>
</feature>
<reference evidence="3" key="2">
    <citation type="journal article" date="2013" name="Mar. Genomics">
        <title>Expression of sulfatases in Rhodopirellula baltica and the diversity of sulfatases in the genus Rhodopirellula.</title>
        <authorList>
            <person name="Wegner C.E."/>
            <person name="Richter-Heitmann T."/>
            <person name="Klindworth A."/>
            <person name="Klockow C."/>
            <person name="Richter M."/>
            <person name="Achstetter T."/>
            <person name="Glockner F.O."/>
            <person name="Harder J."/>
        </authorList>
    </citation>
    <scope>NUCLEOTIDE SEQUENCE [LARGE SCALE GENOMIC DNA]</scope>
    <source>
        <strain evidence="3">6C</strain>
    </source>
</reference>
<gene>
    <name evidence="3" type="ORF">RE6C_01661</name>
</gene>
<sequence>MFSTFLTTEWIRSSALVVAVLVLSPTVAFGQASEADSPTDSNPAAESSESDPGTDRVAMKSFRKPPMDPEKIASVFQAQAVMPEDVPTVIPGFGEDQSDPGEQTEGSDKEQARRIKIAELISQLGAPEFAVREQATAGLRKLADDALPALRIAAIEHDDLEVRLRAEDVATGIVNSAVAGRIDSFLEGEPGSFEGWEVFQQVLGDGPRLREVFVEMMLRHEDLVQALEVSTEARMAALEKVIARVQRRQWIESQLPSAPDVIGMLLCFNDPELKLSNIHEEALLRMLRMSVTAEVLRDDQLAEPFRVLLAGWIPRCNQASRPEVLWVSLQRDLERTLPFAEKIVQQAESGIDEVAFSLQLISRFGDESNVNTVRERLKDERPVTDFEFIGDNQIQAQVRDLAAATIMILKRKPLDEIGLNPNSLHPKTGFVARDLGFPANDPEPRRKMLEALDELLESDDEPAVDAPSKTESN</sequence>
<dbReference type="Proteomes" id="UP000011529">
    <property type="component" value="Unassembled WGS sequence"/>
</dbReference>
<dbReference type="AlphaFoldDB" id="M2AKE7"/>
<protein>
    <submittedName>
        <fullName evidence="3">Putative secreted protein</fullName>
    </submittedName>
</protein>
<organism evidence="3 4">
    <name type="scientific">Rhodopirellula europaea 6C</name>
    <dbReference type="NCBI Taxonomy" id="1263867"/>
    <lineage>
        <taxon>Bacteria</taxon>
        <taxon>Pseudomonadati</taxon>
        <taxon>Planctomycetota</taxon>
        <taxon>Planctomycetia</taxon>
        <taxon>Pirellulales</taxon>
        <taxon>Pirellulaceae</taxon>
        <taxon>Rhodopirellula</taxon>
    </lineage>
</organism>